<accession>A0A9Q5FNV0</accession>
<keyword evidence="1" id="KW-0472">Membrane</keyword>
<name>A0A9Q5FNV0_PSEFR</name>
<keyword evidence="1" id="KW-0812">Transmembrane</keyword>
<comment type="caution">
    <text evidence="2">The sequence shown here is derived from an EMBL/GenBank/DDBJ whole genome shotgun (WGS) entry which is preliminary data.</text>
</comment>
<dbReference type="RefSeq" id="WP_095039543.1">
    <property type="nucleotide sequence ID" value="NZ_JAAQYU010000005.1"/>
</dbReference>
<keyword evidence="1" id="KW-1133">Transmembrane helix</keyword>
<gene>
    <name evidence="2" type="ORF">HBN89_07640</name>
</gene>
<dbReference type="EMBL" id="JAAQYX010000007">
    <property type="protein sequence ID" value="NNB49147.1"/>
    <property type="molecule type" value="Genomic_DNA"/>
</dbReference>
<evidence type="ECO:0000313" key="2">
    <source>
        <dbReference type="EMBL" id="NNB49147.1"/>
    </source>
</evidence>
<dbReference type="AlphaFoldDB" id="A0A9Q5FNV0"/>
<organism evidence="2 3">
    <name type="scientific">Pseudomonas fragi</name>
    <dbReference type="NCBI Taxonomy" id="296"/>
    <lineage>
        <taxon>Bacteria</taxon>
        <taxon>Pseudomonadati</taxon>
        <taxon>Pseudomonadota</taxon>
        <taxon>Gammaproteobacteria</taxon>
        <taxon>Pseudomonadales</taxon>
        <taxon>Pseudomonadaceae</taxon>
        <taxon>Pseudomonas</taxon>
    </lineage>
</organism>
<evidence type="ECO:0000313" key="3">
    <source>
        <dbReference type="Proteomes" id="UP000564604"/>
    </source>
</evidence>
<reference evidence="2 3" key="1">
    <citation type="journal article" date="2020" name="Front. Microbiol.">
        <title>Genetic Organization of the aprX-lipA2 Operon Affects the Proteolytic Potential of Pseudomonas Species in Milk.</title>
        <authorList>
            <person name="Maier C."/>
            <person name="Huptas C."/>
            <person name="von Neubeck M."/>
            <person name="Scherer S."/>
            <person name="Wenning M."/>
            <person name="Lucking G."/>
        </authorList>
    </citation>
    <scope>NUCLEOTIDE SEQUENCE [LARGE SCALE GENOMIC DNA]</scope>
    <source>
        <strain evidence="2 3">WS 5094</strain>
    </source>
</reference>
<sequence length="127" mass="13385">MACYLIRRELFTQRDFVMMLCKKCNQVTARVITKRDLSKLSKSNYIGPAVAAATVLAAKTGGSGIASVAANAAKAATKGPKELLITAGITLALSAAGVGVKYLFSKRTAGDKTYAYCAKCGHYEPMA</sequence>
<dbReference type="Proteomes" id="UP000564604">
    <property type="component" value="Unassembled WGS sequence"/>
</dbReference>
<proteinExistence type="predicted"/>
<protein>
    <submittedName>
        <fullName evidence="2">Uncharacterized protein</fullName>
    </submittedName>
</protein>
<evidence type="ECO:0000256" key="1">
    <source>
        <dbReference type="SAM" id="Phobius"/>
    </source>
</evidence>
<feature type="transmembrane region" description="Helical" evidence="1">
    <location>
        <begin position="83"/>
        <end position="104"/>
    </location>
</feature>